<dbReference type="EMBL" id="WVTA01000002">
    <property type="protein sequence ID" value="KAK3216415.1"/>
    <property type="molecule type" value="Genomic_DNA"/>
</dbReference>
<keyword evidence="5 8" id="KW-0687">Ribonucleoprotein</keyword>
<dbReference type="FunFam" id="3.90.1030.10:FF:000005">
    <property type="entry name" value="Probable 50S ribosomal protein L17"/>
    <property type="match status" value="1"/>
</dbReference>
<dbReference type="PANTHER" id="PTHR14413">
    <property type="entry name" value="RIBOSOMAL PROTEIN L17"/>
    <property type="match status" value="1"/>
</dbReference>
<evidence type="ECO:0000256" key="5">
    <source>
        <dbReference type="ARBA" id="ARBA00023274"/>
    </source>
</evidence>
<comment type="similarity">
    <text evidence="2 8">Belongs to the bacterial ribosomal protein bL17 family.</text>
</comment>
<dbReference type="GO" id="GO:0003735">
    <property type="term" value="F:structural constituent of ribosome"/>
    <property type="evidence" value="ECO:0007669"/>
    <property type="project" value="InterPro"/>
</dbReference>
<dbReference type="InterPro" id="IPR000456">
    <property type="entry name" value="Ribosomal_bL17"/>
</dbReference>
<comment type="caution">
    <text evidence="9">The sequence shown here is derived from an EMBL/GenBank/DDBJ whole genome shotgun (WGS) entry which is preliminary data.</text>
</comment>
<comment type="function">
    <text evidence="7">Component of the mitochondrial ribosome (mitoribosome), a dedicated translation machinery responsible for the synthesis of mitochondrial genome-encoded proteins, including at least some of the essential transmembrane subunits of the mitochondrial respiratory chain. The mitoribosomes are attached to the mitochondrial inner membrane and translation products are cotranslationally integrated into the membrane.</text>
</comment>
<keyword evidence="3 8" id="KW-0689">Ribosomal protein</keyword>
<evidence type="ECO:0000256" key="3">
    <source>
        <dbReference type="ARBA" id="ARBA00022980"/>
    </source>
</evidence>
<comment type="subcellular location">
    <subcellularLocation>
        <location evidence="1">Mitochondrion</location>
    </subcellularLocation>
</comment>
<evidence type="ECO:0000256" key="4">
    <source>
        <dbReference type="ARBA" id="ARBA00023128"/>
    </source>
</evidence>
<name>A0AAN6M4U8_9PLEO</name>
<gene>
    <name evidence="9" type="ORF">GRF29_8g3232585</name>
</gene>
<dbReference type="InterPro" id="IPR047859">
    <property type="entry name" value="Ribosomal_bL17_CS"/>
</dbReference>
<proteinExistence type="inferred from homology"/>
<dbReference type="InterPro" id="IPR036373">
    <property type="entry name" value="Ribosomal_bL17_sf"/>
</dbReference>
<dbReference type="Proteomes" id="UP001280581">
    <property type="component" value="Unassembled WGS sequence"/>
</dbReference>
<evidence type="ECO:0000256" key="7">
    <source>
        <dbReference type="ARBA" id="ARBA00037226"/>
    </source>
</evidence>
<accession>A0AAN6M4U8</accession>
<evidence type="ECO:0000256" key="6">
    <source>
        <dbReference type="ARBA" id="ARBA00035290"/>
    </source>
</evidence>
<dbReference type="NCBIfam" id="TIGR00059">
    <property type="entry name" value="L17"/>
    <property type="match status" value="1"/>
</dbReference>
<reference evidence="9 10" key="1">
    <citation type="submission" date="2021-02" db="EMBL/GenBank/DDBJ databases">
        <title>Genome assembly of Pseudopithomyces chartarum.</title>
        <authorList>
            <person name="Jauregui R."/>
            <person name="Singh J."/>
            <person name="Voisey C."/>
        </authorList>
    </citation>
    <scope>NUCLEOTIDE SEQUENCE [LARGE SCALE GENOMIC DNA]</scope>
    <source>
        <strain evidence="9 10">AGR01</strain>
    </source>
</reference>
<dbReference type="HAMAP" id="MF_01368">
    <property type="entry name" value="Ribosomal_bL17"/>
    <property type="match status" value="1"/>
</dbReference>
<dbReference type="Pfam" id="PF01196">
    <property type="entry name" value="Ribosomal_L17"/>
    <property type="match status" value="1"/>
</dbReference>
<protein>
    <recommendedName>
        <fullName evidence="6">Large ribosomal subunit protein bL17m</fullName>
    </recommendedName>
</protein>
<dbReference type="GO" id="GO:0006412">
    <property type="term" value="P:translation"/>
    <property type="evidence" value="ECO:0007669"/>
    <property type="project" value="InterPro"/>
</dbReference>
<evidence type="ECO:0000313" key="9">
    <source>
        <dbReference type="EMBL" id="KAK3216415.1"/>
    </source>
</evidence>
<sequence length="268" mass="31090">MAGGHMKYRHLSRSSQHREALLRNLVTSLFKHETITTTWHKAKEAQRIAEKLITLGKKNTEATRRRAHQIFFEPNEMVPKLFGPIRERYLDRPGGYTRVLRIEPVKEDQAESAILELVDGPRDMRFAMTAKTLSNLPERKPMNELTAKNVKKVTQFRKDGVNQLREMVEKMRVGKAKNWDERTLPGPKRVYLLEERDKRAMHLPEPVKDGVLPNAVKLLHDGVLQKGTKIQNVRDILDRQKNKVREQALRQAEQAQVQREEIAKALSD</sequence>
<dbReference type="PANTHER" id="PTHR14413:SF16">
    <property type="entry name" value="LARGE RIBOSOMAL SUBUNIT PROTEIN BL17M"/>
    <property type="match status" value="1"/>
</dbReference>
<dbReference type="Gene3D" id="3.90.1030.10">
    <property type="entry name" value="Ribosomal protein L17"/>
    <property type="match status" value="1"/>
</dbReference>
<evidence type="ECO:0000256" key="1">
    <source>
        <dbReference type="ARBA" id="ARBA00004173"/>
    </source>
</evidence>
<keyword evidence="4" id="KW-0496">Mitochondrion</keyword>
<dbReference type="PROSITE" id="PS01167">
    <property type="entry name" value="RIBOSOMAL_L17"/>
    <property type="match status" value="1"/>
</dbReference>
<dbReference type="SUPFAM" id="SSF64263">
    <property type="entry name" value="Prokaryotic ribosomal protein L17"/>
    <property type="match status" value="1"/>
</dbReference>
<evidence type="ECO:0000256" key="2">
    <source>
        <dbReference type="ARBA" id="ARBA00008777"/>
    </source>
</evidence>
<evidence type="ECO:0000313" key="10">
    <source>
        <dbReference type="Proteomes" id="UP001280581"/>
    </source>
</evidence>
<keyword evidence="10" id="KW-1185">Reference proteome</keyword>
<evidence type="ECO:0000256" key="8">
    <source>
        <dbReference type="RuleBase" id="RU000660"/>
    </source>
</evidence>
<dbReference type="GO" id="GO:0005762">
    <property type="term" value="C:mitochondrial large ribosomal subunit"/>
    <property type="evidence" value="ECO:0007669"/>
    <property type="project" value="TreeGrafter"/>
</dbReference>
<organism evidence="9 10">
    <name type="scientific">Pseudopithomyces chartarum</name>
    <dbReference type="NCBI Taxonomy" id="1892770"/>
    <lineage>
        <taxon>Eukaryota</taxon>
        <taxon>Fungi</taxon>
        <taxon>Dikarya</taxon>
        <taxon>Ascomycota</taxon>
        <taxon>Pezizomycotina</taxon>
        <taxon>Dothideomycetes</taxon>
        <taxon>Pleosporomycetidae</taxon>
        <taxon>Pleosporales</taxon>
        <taxon>Massarineae</taxon>
        <taxon>Didymosphaeriaceae</taxon>
        <taxon>Pseudopithomyces</taxon>
    </lineage>
</organism>
<dbReference type="AlphaFoldDB" id="A0AAN6M4U8"/>